<dbReference type="RefSeq" id="XP_073796788.1">
    <property type="nucleotide sequence ID" value="XM_073940687.1"/>
</dbReference>
<accession>A0AC58IRC7</accession>
<reference evidence="2" key="1">
    <citation type="submission" date="2025-08" db="UniProtKB">
        <authorList>
            <consortium name="RefSeq"/>
        </authorList>
    </citation>
    <scope>IDENTIFICATION</scope>
    <source>
        <strain evidence="2">Tuebingen</strain>
        <tissue evidence="2">Fibroblasts and whole tissue</tissue>
    </source>
</reference>
<name>A0AC58IRC7_DANRE</name>
<sequence>MKKKSCKKSRQIRSSSICSSKRKKQAKSKNCLQSSSSQSRLPVTCGYKEGLLDLKKYYKRQKCILSEDRWFTPTEFERFGRKEKNKKWRTSILCKGITLQKLIEDGFLLPKTFMKGRIHGEKQKKRPEVLQQQVVLESAEKSNGSQGEDDDDIDMTKFEGATLPVACGSNSGVLHKCRFAGERCGRCIRTENSWLTPEGFIKLNKPDGIWRKDIVSNGVPLGRLIKKKVLELHTINCDCEICQELDQHLNDDVCFVCNSEGNLVCCDECPRAFHHHCHLPAVPEDSSGKWSCIICVLKNMKGSSQKNQQDIMSSPVSQYTQHCQCLLLHLLRECMTDPCTNIPGGSENICGPMMLGRVKQNLENNNCPTVQVFVSDIEYVFHHCTSKRDNDFSRMMSRLMELLETIFKP</sequence>
<evidence type="ECO:0000313" key="2">
    <source>
        <dbReference type="RefSeq" id="XP_073796788.1"/>
    </source>
</evidence>
<evidence type="ECO:0000313" key="1">
    <source>
        <dbReference type="Proteomes" id="UP000000437"/>
    </source>
</evidence>
<organism evidence="1 2">
    <name type="scientific">Danio rerio</name>
    <name type="common">Zebrafish</name>
    <name type="synonym">Brachydanio rerio</name>
    <dbReference type="NCBI Taxonomy" id="7955"/>
    <lineage>
        <taxon>Eukaryota</taxon>
        <taxon>Metazoa</taxon>
        <taxon>Chordata</taxon>
        <taxon>Craniata</taxon>
        <taxon>Vertebrata</taxon>
        <taxon>Euteleostomi</taxon>
        <taxon>Actinopterygii</taxon>
        <taxon>Neopterygii</taxon>
        <taxon>Teleostei</taxon>
        <taxon>Ostariophysi</taxon>
        <taxon>Cypriniformes</taxon>
        <taxon>Danionidae</taxon>
        <taxon>Danioninae</taxon>
        <taxon>Danio</taxon>
    </lineage>
</organism>
<protein>
    <submittedName>
        <fullName evidence="2">SP110 nuclear antigen, tandem duplicate 4 isoform X1</fullName>
    </submittedName>
</protein>
<keyword evidence="1" id="KW-1185">Reference proteome</keyword>
<dbReference type="Proteomes" id="UP000000437">
    <property type="component" value="Chromosome 3"/>
</dbReference>
<gene>
    <name evidence="2" type="primary">sp100.4</name>
    <name evidence="2" type="synonym">zgc:113411</name>
    <name evidence="2" type="synonym">zgc:173656</name>
</gene>
<proteinExistence type="predicted"/>